<feature type="domain" description="Xaa-Pro dipeptidyl-peptidase C-terminal" evidence="2">
    <location>
        <begin position="329"/>
        <end position="583"/>
    </location>
</feature>
<dbReference type="SUPFAM" id="SSF53474">
    <property type="entry name" value="alpha/beta-Hydrolases"/>
    <property type="match status" value="1"/>
</dbReference>
<organism evidence="3 4">
    <name type="scientific">Sporothrix eucalyptigena</name>
    <dbReference type="NCBI Taxonomy" id="1812306"/>
    <lineage>
        <taxon>Eukaryota</taxon>
        <taxon>Fungi</taxon>
        <taxon>Dikarya</taxon>
        <taxon>Ascomycota</taxon>
        <taxon>Pezizomycotina</taxon>
        <taxon>Sordariomycetes</taxon>
        <taxon>Sordariomycetidae</taxon>
        <taxon>Ophiostomatales</taxon>
        <taxon>Ophiostomataceae</taxon>
        <taxon>Sporothrix</taxon>
    </lineage>
</organism>
<evidence type="ECO:0000313" key="4">
    <source>
        <dbReference type="Proteomes" id="UP001642482"/>
    </source>
</evidence>
<dbReference type="SMART" id="SM00939">
    <property type="entry name" value="PepX_C"/>
    <property type="match status" value="1"/>
</dbReference>
<protein>
    <recommendedName>
        <fullName evidence="2">Xaa-Pro dipeptidyl-peptidase C-terminal domain-containing protein</fullName>
    </recommendedName>
</protein>
<accession>A0ABP0BCI6</accession>
<dbReference type="SUPFAM" id="SSF49785">
    <property type="entry name" value="Galactose-binding domain-like"/>
    <property type="match status" value="1"/>
</dbReference>
<name>A0ABP0BCI6_9PEZI</name>
<dbReference type="InterPro" id="IPR029058">
    <property type="entry name" value="AB_hydrolase_fold"/>
</dbReference>
<evidence type="ECO:0000256" key="1">
    <source>
        <dbReference type="ARBA" id="ARBA00022801"/>
    </source>
</evidence>
<comment type="caution">
    <text evidence="3">The sequence shown here is derived from an EMBL/GenBank/DDBJ whole genome shotgun (WGS) entry which is preliminary data.</text>
</comment>
<dbReference type="InterPro" id="IPR013736">
    <property type="entry name" value="Xaa-Pro_dipept_C"/>
</dbReference>
<sequence length="587" mass="66145">MPVIYKVPPIVLPLKAPEVGEQGYQGFHPRSEVLAKGWTSPDSQRPLPCPILVEHDVAIPTRDGTKLYCDVYRPPDSADGTKVPALLNWSPFGKKFNGIRSLELMTPWNLGIPPDRLSGLEKFEGVDPADWVPRGYAVLHVDTRGAFDSQGVMCILGTQEAEDGYDAIEWVARQPWCSGSVGLAGNSHLAIAQWFIAAQQPPSLKAIAPWEGCGDLYREQFARGGIYGGGLFDKLIIPYMLRGRRGIESFRAMFDNHPFANEWWNDKRPDLKRIRIPTYITGTWTNTMHGMGAIRGWLEIDTPHKWLRWHGTQEWYDLWGNPNSQTELELFFDRYLKDEDNGWEATPRVRMAALRFGLQDPIENIVVQDFPIPNTDYRSLYLTSDGRLSSEAPSESSVLRYNSETKDTVSFTLRFAKETRLIGMAKAVLYMACPDADDWDVFVFVEKLDAQGQPMINLNLPWAAVPIRSFAEIKAEEKSEVVLYQGPTGMLRASLREIDTDKSIHPNWPFYPQSRSQKIPLGTVVRLEIGIWAFGVQYDAGESLRVHVGGQQLSVTNFGVQEHVQNRGTHEVYVGGKTASFVSLPFV</sequence>
<evidence type="ECO:0000313" key="3">
    <source>
        <dbReference type="EMBL" id="CAK7216890.1"/>
    </source>
</evidence>
<dbReference type="InterPro" id="IPR000383">
    <property type="entry name" value="Xaa-Pro-like_dom"/>
</dbReference>
<dbReference type="Pfam" id="PF02129">
    <property type="entry name" value="Peptidase_S15"/>
    <property type="match status" value="1"/>
</dbReference>
<dbReference type="Gene3D" id="1.10.3020.20">
    <property type="match status" value="1"/>
</dbReference>
<dbReference type="InterPro" id="IPR050585">
    <property type="entry name" value="Xaa-Pro_dipeptidyl-ppase/CocE"/>
</dbReference>
<dbReference type="InterPro" id="IPR005674">
    <property type="entry name" value="CocE/Ser_esterase"/>
</dbReference>
<gene>
    <name evidence="3" type="ORF">SEUCBS140593_003017</name>
</gene>
<dbReference type="InterPro" id="IPR008979">
    <property type="entry name" value="Galactose-bd-like_sf"/>
</dbReference>
<dbReference type="PANTHER" id="PTHR43056">
    <property type="entry name" value="PEPTIDASE S9 PROLYL OLIGOPEPTIDASE"/>
    <property type="match status" value="1"/>
</dbReference>
<dbReference type="Gene3D" id="3.40.50.1820">
    <property type="entry name" value="alpha/beta hydrolase"/>
    <property type="match status" value="1"/>
</dbReference>
<dbReference type="Pfam" id="PF08530">
    <property type="entry name" value="PepX_C"/>
    <property type="match status" value="1"/>
</dbReference>
<keyword evidence="4" id="KW-1185">Reference proteome</keyword>
<dbReference type="NCBIfam" id="TIGR00976">
    <property type="entry name" value="CocE_NonD"/>
    <property type="match status" value="1"/>
</dbReference>
<dbReference type="Proteomes" id="UP001642482">
    <property type="component" value="Unassembled WGS sequence"/>
</dbReference>
<proteinExistence type="predicted"/>
<dbReference type="EMBL" id="CAWUHD010000022">
    <property type="protein sequence ID" value="CAK7216890.1"/>
    <property type="molecule type" value="Genomic_DNA"/>
</dbReference>
<reference evidence="3 4" key="1">
    <citation type="submission" date="2024-01" db="EMBL/GenBank/DDBJ databases">
        <authorList>
            <person name="Allen C."/>
            <person name="Tagirdzhanova G."/>
        </authorList>
    </citation>
    <scope>NUCLEOTIDE SEQUENCE [LARGE SCALE GENOMIC DNA]</scope>
</reference>
<dbReference type="Gene3D" id="2.60.120.260">
    <property type="entry name" value="Galactose-binding domain-like"/>
    <property type="match status" value="1"/>
</dbReference>
<evidence type="ECO:0000259" key="2">
    <source>
        <dbReference type="SMART" id="SM00939"/>
    </source>
</evidence>
<dbReference type="PANTHER" id="PTHR43056:SF10">
    <property type="entry name" value="COCE_NOND FAMILY, PUTATIVE (AFU_ORTHOLOGUE AFUA_7G00600)-RELATED"/>
    <property type="match status" value="1"/>
</dbReference>
<keyword evidence="1" id="KW-0378">Hydrolase</keyword>